<dbReference type="NCBIfam" id="TIGR02523">
    <property type="entry name" value="type_IV_pilV"/>
    <property type="match status" value="1"/>
</dbReference>
<sequence length="229" mass="24765">MHRLQRSKPAERRNQRGLTMIESLVAIVVAALGILGILGTQMRTLTDTQTTVRRAQAIRLIEDLGERMKVNPSVLRDADAYVADFNTTPAPGDCQAASCNRTLLAAYDLGVWKQTVKNTLPLGQASIFLAPGEEVGANRRQIGVMVAWRENERDLSDSSQANQKAYRDNIDATQVRAADGTLSSGGGGTTATSCPNGYTCHLQYLPLAARCAPYFGSGEAIPQYFCPGF</sequence>
<accession>A0A2G7TAJ1</accession>
<keyword evidence="1" id="KW-0472">Membrane</keyword>
<gene>
    <name evidence="3" type="primary">pilV</name>
    <name evidence="3" type="ORF">CTI11_04185</name>
</gene>
<evidence type="ECO:0000313" key="3">
    <source>
        <dbReference type="EMBL" id="PII36920.1"/>
    </source>
</evidence>
<feature type="transmembrane region" description="Helical" evidence="1">
    <location>
        <begin position="21"/>
        <end position="39"/>
    </location>
</feature>
<dbReference type="Pfam" id="PF07963">
    <property type="entry name" value="N_methyl"/>
    <property type="match status" value="1"/>
</dbReference>
<keyword evidence="1" id="KW-1133">Transmembrane helix</keyword>
<feature type="domain" description="Type IV pilin Tt1218-like" evidence="2">
    <location>
        <begin position="41"/>
        <end position="109"/>
    </location>
</feature>
<organism evidence="3">
    <name type="scientific">Chryseobacterium sp. B5</name>
    <dbReference type="NCBI Taxonomy" id="2050562"/>
    <lineage>
        <taxon>Bacteria</taxon>
        <taxon>Pseudomonadati</taxon>
        <taxon>Bacteroidota</taxon>
        <taxon>Flavobacteriia</taxon>
        <taxon>Flavobacteriales</taxon>
        <taxon>Weeksellaceae</taxon>
        <taxon>Chryseobacterium group</taxon>
        <taxon>Chryseobacterium</taxon>
    </lineage>
</organism>
<dbReference type="EMBL" id="PEKC01000009">
    <property type="protein sequence ID" value="PII36920.1"/>
    <property type="molecule type" value="Genomic_DNA"/>
</dbReference>
<dbReference type="NCBIfam" id="TIGR02532">
    <property type="entry name" value="IV_pilin_GFxxxE"/>
    <property type="match status" value="1"/>
</dbReference>
<evidence type="ECO:0000259" key="2">
    <source>
        <dbReference type="Pfam" id="PF22150"/>
    </source>
</evidence>
<dbReference type="InterPro" id="IPR013362">
    <property type="entry name" value="Pilus_4_PilV"/>
</dbReference>
<evidence type="ECO:0000256" key="1">
    <source>
        <dbReference type="SAM" id="Phobius"/>
    </source>
</evidence>
<dbReference type="InterPro" id="IPR054402">
    <property type="entry name" value="Tt1218-like_dom"/>
</dbReference>
<keyword evidence="1" id="KW-0812">Transmembrane</keyword>
<dbReference type="InterPro" id="IPR012902">
    <property type="entry name" value="N_methyl_site"/>
</dbReference>
<reference evidence="3" key="1">
    <citation type="submission" date="2017-10" db="EMBL/GenBank/DDBJ databases">
        <title>Chryseobacterium sp. B5 is a hydrocarbonoclastic and plant growth promoting bacterium.</title>
        <authorList>
            <person name="Thijs S."/>
            <person name="Gkorezis P."/>
            <person name="Van Hamme J."/>
        </authorList>
    </citation>
    <scope>NUCLEOTIDE SEQUENCE</scope>
    <source>
        <strain evidence="3">B5</strain>
    </source>
</reference>
<protein>
    <submittedName>
        <fullName evidence="3">Type IV pilus modification protein PilV</fullName>
    </submittedName>
</protein>
<proteinExistence type="predicted"/>
<comment type="caution">
    <text evidence="3">The sequence shown here is derived from an EMBL/GenBank/DDBJ whole genome shotgun (WGS) entry which is preliminary data.</text>
</comment>
<dbReference type="Pfam" id="PF22150">
    <property type="entry name" value="Tt1218-like"/>
    <property type="match status" value="1"/>
</dbReference>
<dbReference type="AlphaFoldDB" id="A0A2G7TAJ1"/>
<name>A0A2G7TAJ1_9FLAO</name>